<reference evidence="4 5" key="1">
    <citation type="journal article" date="2024" name="IMA Fungus">
        <title>IMA Genome - F19 : A genome assembly and annotation guide to empower mycologists, including annotated draft genome sequences of Ceratocystis pirilliformis, Diaporthe australafricana, Fusarium ophioides, Paecilomyces lecythidis, and Sporothrix stenoceras.</title>
        <authorList>
            <person name="Aylward J."/>
            <person name="Wilson A.M."/>
            <person name="Visagie C.M."/>
            <person name="Spraker J."/>
            <person name="Barnes I."/>
            <person name="Buitendag C."/>
            <person name="Ceriani C."/>
            <person name="Del Mar Angel L."/>
            <person name="du Plessis D."/>
            <person name="Fuchs T."/>
            <person name="Gasser K."/>
            <person name="Kramer D."/>
            <person name="Li W."/>
            <person name="Munsamy K."/>
            <person name="Piso A."/>
            <person name="Price J.L."/>
            <person name="Sonnekus B."/>
            <person name="Thomas C."/>
            <person name="van der Nest A."/>
            <person name="van Dijk A."/>
            <person name="van Heerden A."/>
            <person name="van Vuuren N."/>
            <person name="Yilmaz N."/>
            <person name="Duong T.A."/>
            <person name="van der Merwe N.A."/>
            <person name="Wingfield M.J."/>
            <person name="Wingfield B.D."/>
        </authorList>
    </citation>
    <scope>NUCLEOTIDE SEQUENCE [LARGE SCALE GENOMIC DNA]</scope>
    <source>
        <strain evidence="4 5">CMW 18300</strain>
    </source>
</reference>
<evidence type="ECO:0000259" key="3">
    <source>
        <dbReference type="PROSITE" id="PS50924"/>
    </source>
</evidence>
<feature type="region of interest" description="Disordered" evidence="1">
    <location>
        <begin position="413"/>
        <end position="444"/>
    </location>
</feature>
<organism evidence="4 5">
    <name type="scientific">Diaporthe australafricana</name>
    <dbReference type="NCBI Taxonomy" id="127596"/>
    <lineage>
        <taxon>Eukaryota</taxon>
        <taxon>Fungi</taxon>
        <taxon>Dikarya</taxon>
        <taxon>Ascomycota</taxon>
        <taxon>Pezizomycotina</taxon>
        <taxon>Sordariomycetes</taxon>
        <taxon>Sordariomycetidae</taxon>
        <taxon>Diaporthales</taxon>
        <taxon>Diaporthaceae</taxon>
        <taxon>Diaporthe</taxon>
    </lineage>
</organism>
<sequence length="1008" mass="107311">MSLNSTEGGLLLIEQWSGQIVPRSFNAGFVTLSYVVSLIGAASTLELINRRTAPKGRINHLLLISAAVTMGGIAIWCMHFIGNRAIQMANGEAPLQIAYSSGFTAFSFFMPILVLVAAFVAIGTNDRVSWWRVAIGGTLAGAAICGMHYLGNASINNYVCIYNVANVVGAALIAVAASIIALSLFFVFRAGWTNSWWKRIISAVLLAGAVSGMHWCASTGTSYKLIALAGDNNQLSRNETVIVVICLSVGACLVMASFAMYTARIMQRYASKAQQVVLAAAVFDKHGRVLVSPDGLLPSEKITDSFLEKTPQDSFTVAHPLFHWMFQASRNWSSITSIINGISNHLSHLPHNGRDNSRGGIKLITDHGELIDNYDVIFRELFCAAAAGLADKMKTQLTNVGILWDEILPTGAGGRSQAQARQHQQGAEHVAGGDGQAQRGADGMNGASLEDLAEKGVFRQPYQEFGRGSLMFLVRRVENTRDMESLAAAGYRFAELHQVSGIIGSTMQIKTRSIENKLRTMSAFAENNAMLEPGVHVGFFGVQARVNNAYGFDVLARRNARNLLPTVQMPLARLDAWQMNFLRQFERMTPHHIARRLAGLKNISHKEMMFASQLTDSIESLRGWVEDSIFDEAVLCSKTVEVPCRPVSPGSSPGTCTVISFRIVVPIHLNVESPKCEFVPLNMFKVHQLVYKDSPNHLAFTRSVHRELAPIINAVPAAAATTRASKAAGVATTHSRRASLRDARMTSRLFRSGRPQTSGSERGGAVDGDGVPIPTTLHRQSSWGAGSGKSSSTLKLWNGRPSSGGETSPGVGSVDSASETVLHGLAPPAYAMEELHSPISPPAPLPSPSMAPHAVSGPPPQASSFGGIMVSQEITVNVQRAGEVSEGSGGSQYSGQGRQSFSRAGSSLLMRRRASESGGHGDLGASVAMGAGMAGAGAGAGGAGAGAAGPAEARSHRGIEMRPMGAHGNDRSSVHIGSGVQVSNVEAEKLTEAPTFVDELFGFCVEGR</sequence>
<keyword evidence="2" id="KW-1133">Transmembrane helix</keyword>
<dbReference type="PROSITE" id="PS50924">
    <property type="entry name" value="MHYT"/>
    <property type="match status" value="1"/>
</dbReference>
<feature type="transmembrane region" description="Helical" evidence="2">
    <location>
        <begin position="240"/>
        <end position="263"/>
    </location>
</feature>
<feature type="transmembrane region" description="Helical" evidence="2">
    <location>
        <begin position="60"/>
        <end position="82"/>
    </location>
</feature>
<feature type="domain" description="MHYT" evidence="3">
    <location>
        <begin position="25"/>
        <end position="224"/>
    </location>
</feature>
<feature type="transmembrane region" description="Helical" evidence="2">
    <location>
        <begin position="27"/>
        <end position="48"/>
    </location>
</feature>
<dbReference type="InterPro" id="IPR005330">
    <property type="entry name" value="MHYT_dom"/>
</dbReference>
<feature type="region of interest" description="Disordered" evidence="1">
    <location>
        <begin position="838"/>
        <end position="864"/>
    </location>
</feature>
<feature type="region of interest" description="Disordered" evidence="1">
    <location>
        <begin position="749"/>
        <end position="815"/>
    </location>
</feature>
<feature type="compositionally biased region" description="Low complexity" evidence="1">
    <location>
        <begin position="781"/>
        <end position="792"/>
    </location>
</feature>
<feature type="transmembrane region" description="Helical" evidence="2">
    <location>
        <begin position="102"/>
        <end position="122"/>
    </location>
</feature>
<protein>
    <recommendedName>
        <fullName evidence="3">MHYT domain-containing protein</fullName>
    </recommendedName>
</protein>
<dbReference type="PANTHER" id="PTHR35152:SF1">
    <property type="entry name" value="DOMAIN SIGNALLING PROTEIN, PUTATIVE (AFU_ORTHOLOGUE AFUA_5G11310)-RELATED"/>
    <property type="match status" value="1"/>
</dbReference>
<gene>
    <name evidence="4" type="ORF">Daus18300_011275</name>
</gene>
<evidence type="ECO:0000256" key="1">
    <source>
        <dbReference type="SAM" id="MobiDB-lite"/>
    </source>
</evidence>
<evidence type="ECO:0000313" key="4">
    <source>
        <dbReference type="EMBL" id="KAL1854857.1"/>
    </source>
</evidence>
<feature type="transmembrane region" description="Helical" evidence="2">
    <location>
        <begin position="161"/>
        <end position="188"/>
    </location>
</feature>
<keyword evidence="2" id="KW-0812">Transmembrane</keyword>
<evidence type="ECO:0000256" key="2">
    <source>
        <dbReference type="SAM" id="Phobius"/>
    </source>
</evidence>
<name>A0ABR3W7M0_9PEZI</name>
<feature type="compositionally biased region" description="Pro residues" evidence="1">
    <location>
        <begin position="839"/>
        <end position="849"/>
    </location>
</feature>
<evidence type="ECO:0000313" key="5">
    <source>
        <dbReference type="Proteomes" id="UP001583177"/>
    </source>
</evidence>
<proteinExistence type="predicted"/>
<comment type="caution">
    <text evidence="4">The sequence shown here is derived from an EMBL/GenBank/DDBJ whole genome shotgun (WGS) entry which is preliminary data.</text>
</comment>
<keyword evidence="2" id="KW-0472">Membrane</keyword>
<feature type="compositionally biased region" description="Polar residues" evidence="1">
    <location>
        <begin position="416"/>
        <end position="425"/>
    </location>
</feature>
<accession>A0ABR3W7M0</accession>
<dbReference type="PANTHER" id="PTHR35152">
    <property type="entry name" value="DOMAIN SIGNALLING PROTEIN, PUTATIVE (AFU_ORTHOLOGUE AFUA_5G11310)-RELATED"/>
    <property type="match status" value="1"/>
</dbReference>
<dbReference type="EMBL" id="JAWRVE010000135">
    <property type="protein sequence ID" value="KAL1854857.1"/>
    <property type="molecule type" value="Genomic_DNA"/>
</dbReference>
<dbReference type="Proteomes" id="UP001583177">
    <property type="component" value="Unassembled WGS sequence"/>
</dbReference>
<feature type="transmembrane region" description="Helical" evidence="2">
    <location>
        <begin position="129"/>
        <end position="149"/>
    </location>
</feature>
<keyword evidence="5" id="KW-1185">Reference proteome</keyword>
<dbReference type="Pfam" id="PF03707">
    <property type="entry name" value="MHYT"/>
    <property type="match status" value="2"/>
</dbReference>